<name>A0A8J6KPR1_MICOH</name>
<feature type="region of interest" description="Disordered" evidence="1">
    <location>
        <begin position="1"/>
        <end position="23"/>
    </location>
</feature>
<evidence type="ECO:0000256" key="1">
    <source>
        <dbReference type="SAM" id="MobiDB-lite"/>
    </source>
</evidence>
<reference evidence="2" key="1">
    <citation type="submission" date="2020-03" db="EMBL/GenBank/DDBJ databases">
        <title>Studies in the Genomics of Life Span.</title>
        <authorList>
            <person name="Glass D."/>
        </authorList>
    </citation>
    <scope>NUCLEOTIDE SEQUENCE</scope>
    <source>
        <strain evidence="2">LTLLF</strain>
        <tissue evidence="2">Muscle</tissue>
    </source>
</reference>
<dbReference type="Proteomes" id="UP000710432">
    <property type="component" value="Unassembled WGS sequence"/>
</dbReference>
<accession>A0A8J6KPR1</accession>
<organism evidence="2 3">
    <name type="scientific">Microtus ochrogaster</name>
    <name type="common">Prairie vole</name>
    <dbReference type="NCBI Taxonomy" id="79684"/>
    <lineage>
        <taxon>Eukaryota</taxon>
        <taxon>Metazoa</taxon>
        <taxon>Chordata</taxon>
        <taxon>Craniata</taxon>
        <taxon>Vertebrata</taxon>
        <taxon>Euteleostomi</taxon>
        <taxon>Mammalia</taxon>
        <taxon>Eutheria</taxon>
        <taxon>Euarchontoglires</taxon>
        <taxon>Glires</taxon>
        <taxon>Rodentia</taxon>
        <taxon>Myomorpha</taxon>
        <taxon>Muroidea</taxon>
        <taxon>Cricetidae</taxon>
        <taxon>Arvicolinae</taxon>
        <taxon>Microtus</taxon>
    </lineage>
</organism>
<comment type="caution">
    <text evidence="2">The sequence shown here is derived from an EMBL/GenBank/DDBJ whole genome shotgun (WGS) entry which is preliminary data.</text>
</comment>
<protein>
    <submittedName>
        <fullName evidence="2">Uncharacterized protein</fullName>
    </submittedName>
</protein>
<dbReference type="AlphaFoldDB" id="A0A8J6KPR1"/>
<dbReference type="Gene3D" id="6.10.250.3250">
    <property type="match status" value="1"/>
</dbReference>
<evidence type="ECO:0000313" key="2">
    <source>
        <dbReference type="EMBL" id="KAH0506395.1"/>
    </source>
</evidence>
<evidence type="ECO:0000313" key="3">
    <source>
        <dbReference type="Proteomes" id="UP000710432"/>
    </source>
</evidence>
<proteinExistence type="predicted"/>
<dbReference type="EMBL" id="JAATJU010024100">
    <property type="protein sequence ID" value="KAH0506395.1"/>
    <property type="molecule type" value="Genomic_DNA"/>
</dbReference>
<sequence length="107" mass="12390">MRRGGGSRGREKEEEEEEESFLEAKNRVLGDEELLEDTLFVLQSGEMPFLSSELEYQAVRDTLEKHKAAWSCYWKKLFMGLWKQAEKNMKGKIISFTEVLQTSGPLV</sequence>
<gene>
    <name evidence="2" type="ORF">LTLLF_173075</name>
</gene>